<keyword evidence="1" id="KW-0675">Receptor</keyword>
<feature type="transmembrane region" description="Helical" evidence="8">
    <location>
        <begin position="210"/>
        <end position="234"/>
    </location>
</feature>
<keyword evidence="3" id="KW-0808">Transferase</keyword>
<feature type="compositionally biased region" description="Gly residues" evidence="7">
    <location>
        <begin position="2840"/>
        <end position="2853"/>
    </location>
</feature>
<evidence type="ECO:0000256" key="5">
    <source>
        <dbReference type="ARBA" id="ARBA00022777"/>
    </source>
</evidence>
<keyword evidence="4" id="KW-0547">Nucleotide-binding</keyword>
<feature type="compositionally biased region" description="Low complexity" evidence="7">
    <location>
        <begin position="2297"/>
        <end position="2308"/>
    </location>
</feature>
<dbReference type="GO" id="GO:0005524">
    <property type="term" value="F:ATP binding"/>
    <property type="evidence" value="ECO:0007669"/>
    <property type="project" value="UniProtKB-KW"/>
</dbReference>
<name>A0A2K3DGJ3_CHLRE</name>
<feature type="region of interest" description="Disordered" evidence="7">
    <location>
        <begin position="2833"/>
        <end position="2853"/>
    </location>
</feature>
<dbReference type="SUPFAM" id="SSF55785">
    <property type="entry name" value="PYP-like sensor domain (PAS domain)"/>
    <property type="match status" value="1"/>
</dbReference>
<feature type="compositionally biased region" description="Low complexity" evidence="7">
    <location>
        <begin position="1"/>
        <end position="16"/>
    </location>
</feature>
<feature type="compositionally biased region" description="Basic residues" evidence="7">
    <location>
        <begin position="1918"/>
        <end position="1927"/>
    </location>
</feature>
<protein>
    <recommendedName>
        <fullName evidence="9">PAS domain-containing protein</fullName>
    </recommendedName>
</protein>
<dbReference type="Gene3D" id="3.30.450.20">
    <property type="entry name" value="PAS domain"/>
    <property type="match status" value="1"/>
</dbReference>
<feature type="compositionally biased region" description="Polar residues" evidence="7">
    <location>
        <begin position="826"/>
        <end position="844"/>
    </location>
</feature>
<evidence type="ECO:0000313" key="11">
    <source>
        <dbReference type="Proteomes" id="UP000006906"/>
    </source>
</evidence>
<feature type="region of interest" description="Disordered" evidence="7">
    <location>
        <begin position="1772"/>
        <end position="1805"/>
    </location>
</feature>
<keyword evidence="11" id="KW-1185">Reference proteome</keyword>
<accession>A0A2K3DGJ3</accession>
<dbReference type="PANTHER" id="PTHR31600">
    <property type="entry name" value="TINY MACROCYSTS PROTEIN B-RELATED"/>
    <property type="match status" value="1"/>
</dbReference>
<feature type="region of interest" description="Disordered" evidence="7">
    <location>
        <begin position="2282"/>
        <end position="2407"/>
    </location>
</feature>
<evidence type="ECO:0000256" key="2">
    <source>
        <dbReference type="ARBA" id="ARBA00022606"/>
    </source>
</evidence>
<dbReference type="Pfam" id="PF13426">
    <property type="entry name" value="PAS_9"/>
    <property type="match status" value="1"/>
</dbReference>
<feature type="region of interest" description="Disordered" evidence="7">
    <location>
        <begin position="1384"/>
        <end position="1403"/>
    </location>
</feature>
<evidence type="ECO:0000259" key="9">
    <source>
        <dbReference type="PROSITE" id="PS50112"/>
    </source>
</evidence>
<dbReference type="GeneID" id="5721593"/>
<keyword evidence="1" id="KW-0600">Photoreceptor protein</keyword>
<dbReference type="ExpressionAtlas" id="A0A2K3DGJ3">
    <property type="expression patterns" value="baseline"/>
</dbReference>
<dbReference type="RefSeq" id="XP_042921836.1">
    <property type="nucleotide sequence ID" value="XM_043064834.1"/>
</dbReference>
<feature type="transmembrane region" description="Helical" evidence="8">
    <location>
        <begin position="166"/>
        <end position="190"/>
    </location>
</feature>
<feature type="compositionally biased region" description="Gly residues" evidence="7">
    <location>
        <begin position="1886"/>
        <end position="1901"/>
    </location>
</feature>
<feature type="transmembrane region" description="Helical" evidence="8">
    <location>
        <begin position="343"/>
        <end position="363"/>
    </location>
</feature>
<feature type="region of interest" description="Disordered" evidence="7">
    <location>
        <begin position="1"/>
        <end position="37"/>
    </location>
</feature>
<feature type="compositionally biased region" description="Basic and acidic residues" evidence="7">
    <location>
        <begin position="23"/>
        <end position="33"/>
    </location>
</feature>
<feature type="transmembrane region" description="Helical" evidence="8">
    <location>
        <begin position="2228"/>
        <end position="2250"/>
    </location>
</feature>
<evidence type="ECO:0000256" key="6">
    <source>
        <dbReference type="ARBA" id="ARBA00022840"/>
    </source>
</evidence>
<dbReference type="PROSITE" id="PS50112">
    <property type="entry name" value="PAS"/>
    <property type="match status" value="1"/>
</dbReference>
<gene>
    <name evidence="10" type="ORF">CHLRE_08g361950v5</name>
</gene>
<dbReference type="NCBIfam" id="TIGR00229">
    <property type="entry name" value="sensory_box"/>
    <property type="match status" value="1"/>
</dbReference>
<dbReference type="PANTHER" id="PTHR31600:SF2">
    <property type="entry name" value="GAMETE ENRICHED GENE 10 PROTEIN-RELATED"/>
    <property type="match status" value="1"/>
</dbReference>
<feature type="compositionally biased region" description="Low complexity" evidence="7">
    <location>
        <begin position="1977"/>
        <end position="1993"/>
    </location>
</feature>
<feature type="region of interest" description="Disordered" evidence="7">
    <location>
        <begin position="601"/>
        <end position="623"/>
    </location>
</feature>
<reference evidence="10 11" key="1">
    <citation type="journal article" date="2007" name="Science">
        <title>The Chlamydomonas genome reveals the evolution of key animal and plant functions.</title>
        <authorList>
            <person name="Merchant S.S."/>
            <person name="Prochnik S.E."/>
            <person name="Vallon O."/>
            <person name="Harris E.H."/>
            <person name="Karpowicz S.J."/>
            <person name="Witman G.B."/>
            <person name="Terry A."/>
            <person name="Salamov A."/>
            <person name="Fritz-Laylin L.K."/>
            <person name="Marechal-Drouard L."/>
            <person name="Marshall W.F."/>
            <person name="Qu L.H."/>
            <person name="Nelson D.R."/>
            <person name="Sanderfoot A.A."/>
            <person name="Spalding M.H."/>
            <person name="Kapitonov V.V."/>
            <person name="Ren Q."/>
            <person name="Ferris P."/>
            <person name="Lindquist E."/>
            <person name="Shapiro H."/>
            <person name="Lucas S.M."/>
            <person name="Grimwood J."/>
            <person name="Schmutz J."/>
            <person name="Cardol P."/>
            <person name="Cerutti H."/>
            <person name="Chanfreau G."/>
            <person name="Chen C.L."/>
            <person name="Cognat V."/>
            <person name="Croft M.T."/>
            <person name="Dent R."/>
            <person name="Dutcher S."/>
            <person name="Fernandez E."/>
            <person name="Fukuzawa H."/>
            <person name="Gonzalez-Ballester D."/>
            <person name="Gonzalez-Halphen D."/>
            <person name="Hallmann A."/>
            <person name="Hanikenne M."/>
            <person name="Hippler M."/>
            <person name="Inwood W."/>
            <person name="Jabbari K."/>
            <person name="Kalanon M."/>
            <person name="Kuras R."/>
            <person name="Lefebvre P.A."/>
            <person name="Lemaire S.D."/>
            <person name="Lobanov A.V."/>
            <person name="Lohr M."/>
            <person name="Manuell A."/>
            <person name="Meier I."/>
            <person name="Mets L."/>
            <person name="Mittag M."/>
            <person name="Mittelmeier T."/>
            <person name="Moroney J.V."/>
            <person name="Moseley J."/>
            <person name="Napoli C."/>
            <person name="Nedelcu A.M."/>
            <person name="Niyogi K."/>
            <person name="Novoselov S.V."/>
            <person name="Paulsen I.T."/>
            <person name="Pazour G."/>
            <person name="Purton S."/>
            <person name="Ral J.P."/>
            <person name="Riano-Pachon D.M."/>
            <person name="Riekhof W."/>
            <person name="Rymarquis L."/>
            <person name="Schroda M."/>
            <person name="Stern D."/>
            <person name="Umen J."/>
            <person name="Willows R."/>
            <person name="Wilson N."/>
            <person name="Zimmer S.L."/>
            <person name="Allmer J."/>
            <person name="Balk J."/>
            <person name="Bisova K."/>
            <person name="Chen C.J."/>
            <person name="Elias M."/>
            <person name="Gendler K."/>
            <person name="Hauser C."/>
            <person name="Lamb M.R."/>
            <person name="Ledford H."/>
            <person name="Long J.C."/>
            <person name="Minagawa J."/>
            <person name="Page M.D."/>
            <person name="Pan J."/>
            <person name="Pootakham W."/>
            <person name="Roje S."/>
            <person name="Rose A."/>
            <person name="Stahlberg E."/>
            <person name="Terauchi A.M."/>
            <person name="Yang P."/>
            <person name="Ball S."/>
            <person name="Bowler C."/>
            <person name="Dieckmann C.L."/>
            <person name="Gladyshev V.N."/>
            <person name="Green P."/>
            <person name="Jorgensen R."/>
            <person name="Mayfield S."/>
            <person name="Mueller-Roeber B."/>
            <person name="Rajamani S."/>
            <person name="Sayre R.T."/>
            <person name="Brokstein P."/>
            <person name="Dubchak I."/>
            <person name="Goodstein D."/>
            <person name="Hornick L."/>
            <person name="Huang Y.W."/>
            <person name="Jhaveri J."/>
            <person name="Luo Y."/>
            <person name="Martinez D."/>
            <person name="Ngau W.C."/>
            <person name="Otillar B."/>
            <person name="Poliakov A."/>
            <person name="Porter A."/>
            <person name="Szajkowski L."/>
            <person name="Werner G."/>
            <person name="Zhou K."/>
            <person name="Grigoriev I.V."/>
            <person name="Rokhsar D.S."/>
            <person name="Grossman A.R."/>
        </authorList>
    </citation>
    <scope>NUCLEOTIDE SEQUENCE [LARGE SCALE GENOMIC DNA]</scope>
    <source>
        <strain evidence="11">CC-503</strain>
    </source>
</reference>
<keyword evidence="5" id="KW-0418">Kinase</keyword>
<sequence length="2884" mass="300852">MAPAPSVASSGVSASSGGVGLPRIREDKDKEGDNNEGDAEVAQRFGFEGAVFGVLFTLSQEKNTQDIFYHWILLKILLDVWQVYTQILTPQYGWDIDPDSMLWKGVSVLSFGWLADIGYGWYVGLLYTLATLLGLNLALCGWVAVCFRNQKFDYVWPIKVVRGFSYVFLQVFDITSLNFLQLGISCNYTASASSGLFLRMQLFPQYSCSALPQLAQSLVSGVLLGVFVAVAMLVNMSEVEVNPTSKSPQALGHSGAEVTAFFIKVLMTLVSTFIGGWPKVASAAYLLLAFWLAWCNLRWVPHLVGWVGDLKSGCAVAMAGVAALQVAVVALPDSAIDARHTLTLVMGIGLAPLFVAGSLLSWWRRAWFTAAALKAFRTTDPEKVKAQDIFGFWDARDVEIAARSCRVWADRYQLDKAAVTRAQELIKAGVARFPGSSYVNLVYANFLLDVLGFSQTGGKQLEAARKLDPGPMCRFMLFVRQQQATQKAASSTVGKGGSMDLLGYVEYQRKQRMVLRHHKDALQAMASFWRILGYSSSVSFRSLSRSLEEIDTSVKQAEMAYRAVLEMYGNSPRLVRLYARFLETVKQDPWGAAEYSAHADRIEQNRDADGDGPTLPDGTPIGRMDEVDKGVLVVNAFGDIQMVNKKLMSMYGYRKGDLDGKNVTVLMAGHDAKRHPGLLRRYIDSGEQAPPVFRRPVLGMHRERVAIPVQLDVSRASGMGEDSVFIALLEAAPQEPGVGRLWATPEGLIVCCDAGFVTCFGLFPTDVVGTQLRSLLRANASSAAAAAASRAAGQGGEEDGWSASKALSDAQKLVQRLILEAETESDSPTSAADGSHHGPQQSGSDKNRCYVRHKYDEAREVCVTVTMDPSRTILEFVLRLVSTEPQLLMVVEKRGGIKHMSGDLAKLLGASAGAEEAAIGGGGMGGGVLEGLGAAAESAALRNLDDFLPTPWRYLHSRHLAKVLAADTGLPAFPDAKQVTPVFPTLLAIGSGVPASVVVQMNAGAGSGGPAATTATGAPALLSGMWGCHGGRTAGSDDSGPAAGGRLFRPTMRLVGLHGRPVFVRVAVHSREEGGEPLHVVRMARSSLDTAIAERRVRVRVSEAGTVIDEAEAAAAAAKLEMGPDVVEGAEEGAVTAAERPTTAAAAAKAMGEELEALFGFTKEELVGCHLWDFITLQPCPESELLLATAGATAPVANRRATTATAAAGAVGSIKASVSHRLGNSTGVVGATSAKAAADSGATDTGGADGAVGGDLLEEAASVVYGEVGGVTAEEDAAAAVAAVADLTAGATDAAANGDANPFASGPGYYGTEPPVEFNMRTFDAMITMALQFPGVSWRVAVVPPAAVAEAEAMGNASRAAAHLARNTRQAVLRLDVAVPRVRVRPRGGSGSPSGGMSSPRAQQQLNPALAPGRLVVHVELWAAESLTGVLELDPRGRVAGLAEEGGVRPAGLIFGQPSASFLGSELSQIVSMPAGYTPMTLLTGDVGGNAAKKSALKATKQQQAAADKEAAVKVGPVHYLPGWHRDGRPLLLAVQMVGKPLPPGGAPAASGAAGAAAAAGALTAIIRLAPAGAQPSVLPPMLGAAAATAGVNAGEPSALSLVPAAMVDGRVARRPSPNASPAPVTYSPMKGPGGGAAGGVQQSKLVKDLSRMGREATADATASAAEVHAAAVISSLSAPVSPLDPAAVGVAAVMPPPPTLALMSAGQLPSPGITMRGSGPGAVGGGRPLAARSSKARVGAPGEALVPGSGGQDAGPLMLDSAAEYDRHVRANGASGDGADAFDAPPRSPASLPGAVDGGQDGRGVHANTGGALAAAAAAVAAVKDAKASSGAALKKQPSNKISKWVATNGEYYQNTVRSAPGISGVEEEEEEDGSDGDDGSSSAGAGGGSAGGGSDGAGSGKHHRRGSGDGGAVHRGGLHHRHQHHVAGGDATEPTSRMMAAGEAEDGSGMKDGKGAAARQGMSMVDNSDNRSDGGESATSGVSGTSGLSDGDGTGDFKRGKRYKKLIKLIDSPESKKELRKFKLLVAAVIFTCMAVHVLCFALIMDAIHWQNDALLTLTDMGDGQRYLQQCAMYMRALGQAYRGRGSNNTYSAADTPFFANEMYRYLNLYNDMNNRILLNSRHQSITLLFYSEQLTVWVGNNTFTGEEMFANVTTWDLLTRLMVAGLTVYQNHKDWYARGIFPADTFEGQFMFRGAQMLAKGSQAVWIALQDHAKGHTQRVNNLQLIFLVIEGFLVSSCTAVCLIYLLRMASEQRYKLYDTFLAIPIGLTRALASQTTHLLDDDESDDEDDEDAAAAAASKAAELAAGDDHGSVDGDAAGGEGAPSAAPKRRANFDQSGHGGHTAAAARRGSGGDSAADHAGHKHSGGKGSGGSVKGTKHGGGGGGASVAGEGQSAGGDEGNGASVPLLRLQSSMRFSAPRNGGASGWFSGLKAKIFGRSNAVRDSSAPARRSLERNSRVSIAMLAIAMTYSILIITFYSVGYILTLTTAQNVAMVAVAQRNMERTCKAVFFSQELLSQQDPLLVNRYINNIRNVSVGLRDAYYTMRMGVEAYRVAGPDVEQFPGVVSQGLAKTSPAQFQLFFGTGDCQRLTEPCGGPTYRYYEVTHSGVEALVFQMILSLGKLADKALGAQQRAIAAVAAAVGMSVESITAEVEADRIPQVIAAIAAANASSVAAGGPPVRRLTSADVGMPGHDSQEWDYIYNVGFKDATDGVRRITTLAISDINANFQEVVIMHVVLFVLLVAVFAVFLFGLLFPMLKRMQKEKRRITEMLSQLPTEVDVMKLITLAIVGPVNPGSGKGGAASGEGARSARRSSTVVYATAANSAPMRQSTMELPAGGGGGGAAADGGDTGVADSKAWKGLLARATSVKGGGSFANSKRA</sequence>
<dbReference type="GO" id="GO:0009881">
    <property type="term" value="F:photoreceptor activity"/>
    <property type="evidence" value="ECO:0007669"/>
    <property type="project" value="UniProtKB-KW"/>
</dbReference>
<feature type="compositionally biased region" description="Low complexity" evidence="7">
    <location>
        <begin position="1772"/>
        <end position="1785"/>
    </location>
</feature>
<dbReference type="KEGG" id="cre:CHLRE_08g361950v5"/>
<evidence type="ECO:0000256" key="4">
    <source>
        <dbReference type="ARBA" id="ARBA00022741"/>
    </source>
</evidence>
<dbReference type="OrthoDB" id="539007at2759"/>
<dbReference type="FunFam" id="3.30.450.20:FF:000060">
    <property type="entry name" value="Sensor protein FixL"/>
    <property type="match status" value="1"/>
</dbReference>
<feature type="transmembrane region" description="Helical" evidence="8">
    <location>
        <begin position="119"/>
        <end position="145"/>
    </location>
</feature>
<dbReference type="PaxDb" id="3055-EDO95905"/>
<keyword evidence="8" id="KW-1133">Transmembrane helix</keyword>
<keyword evidence="1" id="KW-0157">Chromophore</keyword>
<dbReference type="Gramene" id="PNW79660">
    <property type="protein sequence ID" value="PNW79660"/>
    <property type="gene ID" value="CHLRE_08g361950v5"/>
</dbReference>
<feature type="region of interest" description="Disordered" evidence="7">
    <location>
        <begin position="1859"/>
        <end position="1998"/>
    </location>
</feature>
<evidence type="ECO:0000256" key="7">
    <source>
        <dbReference type="SAM" id="MobiDB-lite"/>
    </source>
</evidence>
<dbReference type="InterPro" id="IPR052994">
    <property type="entry name" value="Tiny_macrocysts_regulators"/>
</dbReference>
<organism evidence="10 11">
    <name type="scientific">Chlamydomonas reinhardtii</name>
    <name type="common">Chlamydomonas smithii</name>
    <dbReference type="NCBI Taxonomy" id="3055"/>
    <lineage>
        <taxon>Eukaryota</taxon>
        <taxon>Viridiplantae</taxon>
        <taxon>Chlorophyta</taxon>
        <taxon>core chlorophytes</taxon>
        <taxon>Chlorophyceae</taxon>
        <taxon>CS clade</taxon>
        <taxon>Chlamydomonadales</taxon>
        <taxon>Chlamydomonadaceae</taxon>
        <taxon>Chlamydomonas</taxon>
    </lineage>
</organism>
<evidence type="ECO:0000256" key="3">
    <source>
        <dbReference type="ARBA" id="ARBA00022679"/>
    </source>
</evidence>
<dbReference type="InParanoid" id="A0A2K3DGJ3"/>
<dbReference type="InterPro" id="IPR057352">
    <property type="entry name" value="TPR_TmcB/C"/>
</dbReference>
<dbReference type="CDD" id="cd00130">
    <property type="entry name" value="PAS"/>
    <property type="match status" value="1"/>
</dbReference>
<keyword evidence="8" id="KW-0812">Transmembrane</keyword>
<feature type="domain" description="PAS" evidence="9">
    <location>
        <begin position="624"/>
        <end position="686"/>
    </location>
</feature>
<dbReference type="STRING" id="3055.A0A2K3DGJ3"/>
<evidence type="ECO:0000256" key="1">
    <source>
        <dbReference type="ARBA" id="ARBA00022543"/>
    </source>
</evidence>
<feature type="compositionally biased region" description="Acidic residues" evidence="7">
    <location>
        <begin position="2284"/>
        <end position="2296"/>
    </location>
</feature>
<feature type="transmembrane region" description="Helical" evidence="8">
    <location>
        <begin position="2735"/>
        <end position="2761"/>
    </location>
</feature>
<proteinExistence type="predicted"/>
<dbReference type="InterPro" id="IPR035965">
    <property type="entry name" value="PAS-like_dom_sf"/>
</dbReference>
<feature type="region of interest" description="Disordered" evidence="7">
    <location>
        <begin position="824"/>
        <end position="847"/>
    </location>
</feature>
<feature type="transmembrane region" description="Helical" evidence="8">
    <location>
        <begin position="2462"/>
        <end position="2487"/>
    </location>
</feature>
<dbReference type="Pfam" id="PF25474">
    <property type="entry name" value="TPR_TmcB"/>
    <property type="match status" value="1"/>
</dbReference>
<dbReference type="Proteomes" id="UP000006906">
    <property type="component" value="Chromosome 8"/>
</dbReference>
<feature type="compositionally biased region" description="Gly residues" evidence="7">
    <location>
        <begin position="2370"/>
        <end position="2403"/>
    </location>
</feature>
<keyword evidence="8" id="KW-0472">Membrane</keyword>
<keyword evidence="6" id="KW-0067">ATP-binding</keyword>
<evidence type="ECO:0000313" key="10">
    <source>
        <dbReference type="EMBL" id="PNW79660.1"/>
    </source>
</evidence>
<feature type="transmembrane region" description="Helical" evidence="8">
    <location>
        <begin position="2026"/>
        <end position="2047"/>
    </location>
</feature>
<feature type="transmembrane region" description="Helical" evidence="8">
    <location>
        <begin position="312"/>
        <end position="331"/>
    </location>
</feature>
<dbReference type="InterPro" id="IPR000014">
    <property type="entry name" value="PAS"/>
</dbReference>
<dbReference type="EMBL" id="CM008969">
    <property type="protein sequence ID" value="PNW79660.1"/>
    <property type="molecule type" value="Genomic_DNA"/>
</dbReference>
<evidence type="ECO:0000256" key="8">
    <source>
        <dbReference type="SAM" id="Phobius"/>
    </source>
</evidence>
<keyword evidence="2" id="KW-0716">Sensory transduction</keyword>
<dbReference type="GO" id="GO:0016301">
    <property type="term" value="F:kinase activity"/>
    <property type="evidence" value="ECO:0007669"/>
    <property type="project" value="UniProtKB-KW"/>
</dbReference>
<feature type="compositionally biased region" description="Acidic residues" evidence="7">
    <location>
        <begin position="1867"/>
        <end position="1880"/>
    </location>
</feature>